<evidence type="ECO:0000256" key="10">
    <source>
        <dbReference type="ARBA" id="ARBA00047317"/>
    </source>
</evidence>
<dbReference type="Gene3D" id="2.40.340.10">
    <property type="entry name" value="MoeA, C-terminal, domain IV"/>
    <property type="match status" value="1"/>
</dbReference>
<evidence type="ECO:0000313" key="14">
    <source>
        <dbReference type="Proteomes" id="UP000001213"/>
    </source>
</evidence>
<gene>
    <name evidence="13" type="ordered locus">Tpau_2347</name>
</gene>
<dbReference type="Pfam" id="PF03453">
    <property type="entry name" value="MoeA_N"/>
    <property type="match status" value="1"/>
</dbReference>
<comment type="similarity">
    <text evidence="4 11">Belongs to the MoeA family.</text>
</comment>
<dbReference type="NCBIfam" id="NF045515">
    <property type="entry name" value="Glp_gephyrin"/>
    <property type="match status" value="1"/>
</dbReference>
<dbReference type="NCBIfam" id="TIGR00177">
    <property type="entry name" value="molyb_syn"/>
    <property type="match status" value="1"/>
</dbReference>
<dbReference type="EC" id="2.10.1.1" evidence="11"/>
<protein>
    <recommendedName>
        <fullName evidence="11">Molybdopterin molybdenumtransferase</fullName>
        <ecNumber evidence="11">2.10.1.1</ecNumber>
    </recommendedName>
</protein>
<dbReference type="HOGENOM" id="CLU_010186_7_0_11"/>
<evidence type="ECO:0000256" key="8">
    <source>
        <dbReference type="ARBA" id="ARBA00022842"/>
    </source>
</evidence>
<dbReference type="Gene3D" id="3.40.980.10">
    <property type="entry name" value="MoaB/Mog-like domain"/>
    <property type="match status" value="1"/>
</dbReference>
<dbReference type="InterPro" id="IPR001453">
    <property type="entry name" value="MoaB/Mog_dom"/>
</dbReference>
<sequence>MITVDQHRNRILAAALPLPPVDTALAEADGLVLAQDVVGRWPVPLFDNSAMDGYAVRAADAAVGARLRVVADVPAGGSADPRFGPGEAVRIMTGAPVPTDADAIVPLEATDLGVTPGAAAPGAIVVRAAPLAGAHVRRRGEDAPAGAVTVATGAVLGPWQLSAIASSGHERVLAHPRPRVAVIATGSELVAPSGVPARGQIPDSNSFLLVAALRDAGAEVVTVRTVADDAAALTATLAEVRADAVVLTGGASVGAFDVVRSVLGASGGVRFESVAVQPGKPQGFGTAPDGTLLFCLPGNPVAVAVSFEMFVRPAVRALAGHREVQRPTVIRRAAAGWHSPAQRDQVLPVVVGPETVRPAPGGSGSHLVASLASANGLALVPAGVDRVAEGDPVAVLVL</sequence>
<comment type="catalytic activity">
    <reaction evidence="10">
        <text>adenylyl-molybdopterin + molybdate = Mo-molybdopterin + AMP + H(+)</text>
        <dbReference type="Rhea" id="RHEA:35047"/>
        <dbReference type="ChEBI" id="CHEBI:15378"/>
        <dbReference type="ChEBI" id="CHEBI:36264"/>
        <dbReference type="ChEBI" id="CHEBI:62727"/>
        <dbReference type="ChEBI" id="CHEBI:71302"/>
        <dbReference type="ChEBI" id="CHEBI:456215"/>
        <dbReference type="EC" id="2.10.1.1"/>
    </reaction>
</comment>
<dbReference type="InterPro" id="IPR036425">
    <property type="entry name" value="MoaB/Mog-like_dom_sf"/>
</dbReference>
<dbReference type="Pfam" id="PF00994">
    <property type="entry name" value="MoCF_biosynth"/>
    <property type="match status" value="1"/>
</dbReference>
<dbReference type="FunFam" id="3.40.980.10:FF:000004">
    <property type="entry name" value="Molybdopterin molybdenumtransferase"/>
    <property type="match status" value="1"/>
</dbReference>
<comment type="function">
    <text evidence="2 11">Catalyzes the insertion of molybdate into adenylated molybdopterin with the concomitant release of AMP.</text>
</comment>
<keyword evidence="14" id="KW-1185">Reference proteome</keyword>
<dbReference type="Pfam" id="PF03454">
    <property type="entry name" value="MoeA_C"/>
    <property type="match status" value="1"/>
</dbReference>
<reference evidence="13 14" key="2">
    <citation type="journal article" date="2011" name="Stand. Genomic Sci.">
        <title>Complete genome sequence of Tsukamurella paurometabola type strain (no. 33).</title>
        <authorList>
            <person name="Munk A.C."/>
            <person name="Lapidus A."/>
            <person name="Lucas S."/>
            <person name="Nolan M."/>
            <person name="Tice H."/>
            <person name="Cheng J.F."/>
            <person name="Del Rio T.G."/>
            <person name="Goodwin L."/>
            <person name="Pitluck S."/>
            <person name="Liolios K."/>
            <person name="Huntemann M."/>
            <person name="Ivanova N."/>
            <person name="Mavromatis K."/>
            <person name="Mikhailova N."/>
            <person name="Pati A."/>
            <person name="Chen A."/>
            <person name="Palaniappan K."/>
            <person name="Tapia R."/>
            <person name="Han C."/>
            <person name="Land M."/>
            <person name="Hauser L."/>
            <person name="Chang Y.J."/>
            <person name="Jeffries C.D."/>
            <person name="Brettin T."/>
            <person name="Yasawong M."/>
            <person name="Brambilla E.M."/>
            <person name="Rohde M."/>
            <person name="Sikorski J."/>
            <person name="Goker M."/>
            <person name="Detter J.C."/>
            <person name="Woyke T."/>
            <person name="Bristow J."/>
            <person name="Eisen J.A."/>
            <person name="Markowitz V."/>
            <person name="Hugenholtz P."/>
            <person name="Kyrpides N.C."/>
            <person name="Klenk H.P."/>
        </authorList>
    </citation>
    <scope>NUCLEOTIDE SEQUENCE [LARGE SCALE GENOMIC DNA]</scope>
    <source>
        <strain evidence="14">ATCC 8368 / DSM 20162 / CCUG 35730 / CIP 100753 / JCM 10117 / KCTC 9821 / NBRC 16120 / NCIMB 702349 / NCTC 13040</strain>
    </source>
</reference>
<dbReference type="AlphaFoldDB" id="D5UQI3"/>
<evidence type="ECO:0000256" key="4">
    <source>
        <dbReference type="ARBA" id="ARBA00010763"/>
    </source>
</evidence>
<dbReference type="KEGG" id="tpr:Tpau_2347"/>
<keyword evidence="6 11" id="KW-0808">Transferase</keyword>
<dbReference type="InterPro" id="IPR005110">
    <property type="entry name" value="MoeA_linker/N"/>
</dbReference>
<reference evidence="14" key="1">
    <citation type="submission" date="2010-03" db="EMBL/GenBank/DDBJ databases">
        <title>The complete chromosome of Tsukamurella paurometabola DSM 20162.</title>
        <authorList>
            <consortium name="US DOE Joint Genome Institute (JGI-PGF)"/>
            <person name="Lucas S."/>
            <person name="Copeland A."/>
            <person name="Lapidus A."/>
            <person name="Glavina del Rio T."/>
            <person name="Dalin E."/>
            <person name="Tice H."/>
            <person name="Bruce D."/>
            <person name="Goodwin L."/>
            <person name="Pitluck S."/>
            <person name="Kyrpides N."/>
            <person name="Mavromatis K."/>
            <person name="Ivanova N."/>
            <person name="Mikhailova N."/>
            <person name="Munk A.C."/>
            <person name="Brettin T."/>
            <person name="Detter J.C."/>
            <person name="Tapia R."/>
            <person name="Han C."/>
            <person name="Larimer F."/>
            <person name="Land M."/>
            <person name="Hauser L."/>
            <person name="Markowitz V."/>
            <person name="Cheng J.-F."/>
            <person name="Hugenholtz P."/>
            <person name="Woyke T."/>
            <person name="Wu D."/>
            <person name="Jando M."/>
            <person name="Brambilla E."/>
            <person name="Klenk H.-P."/>
            <person name="Eisen J.A."/>
        </authorList>
    </citation>
    <scope>NUCLEOTIDE SEQUENCE [LARGE SCALE GENOMIC DNA]</scope>
    <source>
        <strain evidence="14">ATCC 8368 / DSM 20162 / CCUG 35730 / CIP 100753 / JCM 10117 / KCTC 9821 / NBRC 16120 / NCIMB 702349 / NCTC 13040</strain>
    </source>
</reference>
<evidence type="ECO:0000259" key="12">
    <source>
        <dbReference type="SMART" id="SM00852"/>
    </source>
</evidence>
<dbReference type="SUPFAM" id="SSF53218">
    <property type="entry name" value="Molybdenum cofactor biosynthesis proteins"/>
    <property type="match status" value="1"/>
</dbReference>
<keyword evidence="7 11" id="KW-0479">Metal-binding</keyword>
<evidence type="ECO:0000256" key="5">
    <source>
        <dbReference type="ARBA" id="ARBA00022505"/>
    </source>
</evidence>
<dbReference type="RefSeq" id="WP_013126975.1">
    <property type="nucleotide sequence ID" value="NC_014158.1"/>
</dbReference>
<evidence type="ECO:0000256" key="7">
    <source>
        <dbReference type="ARBA" id="ARBA00022723"/>
    </source>
</evidence>
<dbReference type="SUPFAM" id="SSF63867">
    <property type="entry name" value="MoeA C-terminal domain-like"/>
    <property type="match status" value="1"/>
</dbReference>
<dbReference type="InterPro" id="IPR038987">
    <property type="entry name" value="MoeA-like"/>
</dbReference>
<keyword evidence="5 11" id="KW-0500">Molybdenum</keyword>
<dbReference type="STRING" id="521096.Tpau_2347"/>
<dbReference type="SMART" id="SM00852">
    <property type="entry name" value="MoCF_biosynth"/>
    <property type="match status" value="1"/>
</dbReference>
<comment type="pathway">
    <text evidence="3 11">Cofactor biosynthesis; molybdopterin biosynthesis.</text>
</comment>
<evidence type="ECO:0000256" key="3">
    <source>
        <dbReference type="ARBA" id="ARBA00005046"/>
    </source>
</evidence>
<dbReference type="PANTHER" id="PTHR10192:SF5">
    <property type="entry name" value="GEPHYRIN"/>
    <property type="match status" value="1"/>
</dbReference>
<dbReference type="PANTHER" id="PTHR10192">
    <property type="entry name" value="MOLYBDOPTERIN BIOSYNTHESIS PROTEIN"/>
    <property type="match status" value="1"/>
</dbReference>
<evidence type="ECO:0000313" key="13">
    <source>
        <dbReference type="EMBL" id="ADG78953.1"/>
    </source>
</evidence>
<accession>D5UQI3</accession>
<dbReference type="InterPro" id="IPR036688">
    <property type="entry name" value="MoeA_C_domain_IV_sf"/>
</dbReference>
<evidence type="ECO:0000256" key="1">
    <source>
        <dbReference type="ARBA" id="ARBA00001946"/>
    </source>
</evidence>
<dbReference type="SUPFAM" id="SSF63882">
    <property type="entry name" value="MoeA N-terminal region -like"/>
    <property type="match status" value="1"/>
</dbReference>
<dbReference type="GO" id="GO:0061599">
    <property type="term" value="F:molybdopterin molybdotransferase activity"/>
    <property type="evidence" value="ECO:0007669"/>
    <property type="project" value="UniProtKB-UniRule"/>
</dbReference>
<dbReference type="eggNOG" id="COG0303">
    <property type="taxonomic scope" value="Bacteria"/>
</dbReference>
<keyword evidence="9 11" id="KW-0501">Molybdenum cofactor biosynthesis</keyword>
<dbReference type="InterPro" id="IPR005111">
    <property type="entry name" value="MoeA_C_domain_IV"/>
</dbReference>
<evidence type="ECO:0000256" key="11">
    <source>
        <dbReference type="RuleBase" id="RU365090"/>
    </source>
</evidence>
<dbReference type="InterPro" id="IPR036135">
    <property type="entry name" value="MoeA_linker/N_sf"/>
</dbReference>
<dbReference type="Gene3D" id="2.170.190.11">
    <property type="entry name" value="Molybdopterin biosynthesis moea protein, domain 3"/>
    <property type="match status" value="1"/>
</dbReference>
<dbReference type="Proteomes" id="UP000001213">
    <property type="component" value="Chromosome"/>
</dbReference>
<dbReference type="EMBL" id="CP001966">
    <property type="protein sequence ID" value="ADG78953.1"/>
    <property type="molecule type" value="Genomic_DNA"/>
</dbReference>
<evidence type="ECO:0000256" key="9">
    <source>
        <dbReference type="ARBA" id="ARBA00023150"/>
    </source>
</evidence>
<dbReference type="CDD" id="cd00887">
    <property type="entry name" value="MoeA"/>
    <property type="match status" value="1"/>
</dbReference>
<organism evidence="13 14">
    <name type="scientific">Tsukamurella paurometabola (strain ATCC 8368 / DSM 20162 / CCUG 35730 / CIP 100753 / JCM 10117 / KCTC 9821 / NBRC 16120 / NCIMB 702349 / NCTC 13040)</name>
    <name type="common">Corynebacterium paurometabolum</name>
    <dbReference type="NCBI Taxonomy" id="521096"/>
    <lineage>
        <taxon>Bacteria</taxon>
        <taxon>Bacillati</taxon>
        <taxon>Actinomycetota</taxon>
        <taxon>Actinomycetes</taxon>
        <taxon>Mycobacteriales</taxon>
        <taxon>Tsukamurellaceae</taxon>
        <taxon>Tsukamurella</taxon>
    </lineage>
</organism>
<proteinExistence type="inferred from homology"/>
<feature type="domain" description="MoaB/Mog" evidence="12">
    <location>
        <begin position="181"/>
        <end position="317"/>
    </location>
</feature>
<dbReference type="Gene3D" id="3.90.105.10">
    <property type="entry name" value="Molybdopterin biosynthesis moea protein, domain 2"/>
    <property type="match status" value="1"/>
</dbReference>
<dbReference type="GO" id="GO:0005829">
    <property type="term" value="C:cytosol"/>
    <property type="evidence" value="ECO:0007669"/>
    <property type="project" value="TreeGrafter"/>
</dbReference>
<keyword evidence="8 11" id="KW-0460">Magnesium</keyword>
<dbReference type="GO" id="GO:0006777">
    <property type="term" value="P:Mo-molybdopterin cofactor biosynthetic process"/>
    <property type="evidence" value="ECO:0007669"/>
    <property type="project" value="UniProtKB-UniRule"/>
</dbReference>
<dbReference type="GO" id="GO:0046872">
    <property type="term" value="F:metal ion binding"/>
    <property type="evidence" value="ECO:0007669"/>
    <property type="project" value="UniProtKB-UniRule"/>
</dbReference>
<comment type="cofactor">
    <cofactor evidence="1 11">
        <name>Mg(2+)</name>
        <dbReference type="ChEBI" id="CHEBI:18420"/>
    </cofactor>
</comment>
<evidence type="ECO:0000256" key="6">
    <source>
        <dbReference type="ARBA" id="ARBA00022679"/>
    </source>
</evidence>
<dbReference type="UniPathway" id="UPA00344"/>
<evidence type="ECO:0000256" key="2">
    <source>
        <dbReference type="ARBA" id="ARBA00002901"/>
    </source>
</evidence>
<name>D5UQI3_TSUPD</name>